<dbReference type="CDD" id="cd12912">
    <property type="entry name" value="PDC2_MCP_like"/>
    <property type="match status" value="1"/>
</dbReference>
<reference evidence="8" key="1">
    <citation type="submission" date="2019-04" db="EMBL/GenBank/DDBJ databases">
        <title>Evolution of Biomass-Degrading Anaerobic Consortia Revealed by Metagenomics.</title>
        <authorList>
            <person name="Peng X."/>
        </authorList>
    </citation>
    <scope>NUCLEOTIDE SEQUENCE</scope>
    <source>
        <strain evidence="8">SIG311</strain>
    </source>
</reference>
<evidence type="ECO:0000256" key="5">
    <source>
        <dbReference type="SAM" id="Phobius"/>
    </source>
</evidence>
<dbReference type="Gene3D" id="1.10.287.950">
    <property type="entry name" value="Methyl-accepting chemotaxis protein"/>
    <property type="match status" value="1"/>
</dbReference>
<evidence type="ECO:0000313" key="8">
    <source>
        <dbReference type="EMBL" id="MBE5919560.1"/>
    </source>
</evidence>
<evidence type="ECO:0000256" key="2">
    <source>
        <dbReference type="ARBA" id="ARBA00029447"/>
    </source>
</evidence>
<dbReference type="InterPro" id="IPR029151">
    <property type="entry name" value="Sensor-like_sf"/>
</dbReference>
<dbReference type="CDD" id="cd06225">
    <property type="entry name" value="HAMP"/>
    <property type="match status" value="1"/>
</dbReference>
<dbReference type="PANTHER" id="PTHR32089">
    <property type="entry name" value="METHYL-ACCEPTING CHEMOTAXIS PROTEIN MCPB"/>
    <property type="match status" value="1"/>
</dbReference>
<dbReference type="EMBL" id="SVER01000015">
    <property type="protein sequence ID" value="MBE5919560.1"/>
    <property type="molecule type" value="Genomic_DNA"/>
</dbReference>
<dbReference type="PANTHER" id="PTHR32089:SF112">
    <property type="entry name" value="LYSOZYME-LIKE PROTEIN-RELATED"/>
    <property type="match status" value="1"/>
</dbReference>
<proteinExistence type="inferred from homology"/>
<accession>A0A927YLE6</accession>
<dbReference type="SUPFAM" id="SSF103190">
    <property type="entry name" value="Sensory domain-like"/>
    <property type="match status" value="1"/>
</dbReference>
<feature type="coiled-coil region" evidence="4">
    <location>
        <begin position="604"/>
        <end position="638"/>
    </location>
</feature>
<keyword evidence="5" id="KW-0812">Transmembrane</keyword>
<dbReference type="PROSITE" id="PS50111">
    <property type="entry name" value="CHEMOTAXIS_TRANSDUC_2"/>
    <property type="match status" value="1"/>
</dbReference>
<dbReference type="Pfam" id="PF22673">
    <property type="entry name" value="MCP-like_PDC_1"/>
    <property type="match status" value="1"/>
</dbReference>
<comment type="similarity">
    <text evidence="2">Belongs to the methyl-accepting chemotaxis (MCP) protein family.</text>
</comment>
<evidence type="ECO:0000256" key="1">
    <source>
        <dbReference type="ARBA" id="ARBA00023224"/>
    </source>
</evidence>
<dbReference type="GO" id="GO:0007165">
    <property type="term" value="P:signal transduction"/>
    <property type="evidence" value="ECO:0007669"/>
    <property type="project" value="UniProtKB-KW"/>
</dbReference>
<comment type="caution">
    <text evidence="8">The sequence shown here is derived from an EMBL/GenBank/DDBJ whole genome shotgun (WGS) entry which is preliminary data.</text>
</comment>
<protein>
    <submittedName>
        <fullName evidence="8">Methyl-accepting chemotaxis protein</fullName>
    </submittedName>
</protein>
<dbReference type="InterPro" id="IPR004089">
    <property type="entry name" value="MCPsignal_dom"/>
</dbReference>
<dbReference type="Gene3D" id="3.30.450.20">
    <property type="entry name" value="PAS domain"/>
    <property type="match status" value="2"/>
</dbReference>
<dbReference type="SUPFAM" id="SSF58104">
    <property type="entry name" value="Methyl-accepting chemotaxis protein (MCP) signaling domain"/>
    <property type="match status" value="1"/>
</dbReference>
<evidence type="ECO:0000259" key="7">
    <source>
        <dbReference type="PROSITE" id="PS50885"/>
    </source>
</evidence>
<sequence>MNFKKIGTKMLVMILPVLVLAQIVLTIMSATSSEALVDRKTQESMQAELRANSSEVTGYLQDVETLANSIAISVASSYTYTEWAAYEKMLQDMIATNDIVLGSGLWFEPYAYDPEQQYYGPYVYKDGDNAVTTWEYSNAEYDYFTQEYYTNAMGSDKPMITDPYYDPTSGTVMSSCSTPIVVGGKKIGCVTVDIELSAITNIIGNIKVGETGVGILTGADGLLIAGYDDAKVQEGANLTADENASVVKMMSTILADTNGVTSYSDGKKDYKVYFDTIGLTGWKLMVAIQAYELMQPIYQLINRLIAVCIVAIIVAIIIIVMGIGGVAKTIRKVQGFATRLAEGDFTIDSLSIKGRDELAVMSSSLNDMYGNNKGVIQSIADYSVEINEASSTLKTSAEQLKIEFDKIVDVMGDVNSDMMNSSAATEELSASVDQVAQSTDNLNDETKGSLELAIDIQKRAAEIGKNSQEAFDKSQTLQTSFQTKLEDSIAQSKVVESIGEMASVIADIADQITLLSLNASIEAARAGEQGKGFAVVATEIGKLAGQTSDSVGKIQETISGIQEAFEGLATNAKSLLDYVSDTVTPDYKNFVDVAERYGQDAESIKETSEKLSQMTDSIQEIMSEVRDAIQNIAEATQNTAANSGNVMDSVENLSETVIEINGMSDKQNDISESLTKVVSQFRLKSE</sequence>
<keyword evidence="5" id="KW-1133">Transmembrane helix</keyword>
<dbReference type="AlphaFoldDB" id="A0A927YLE6"/>
<feature type="transmembrane region" description="Helical" evidence="5">
    <location>
        <begin position="304"/>
        <end position="327"/>
    </location>
</feature>
<dbReference type="Proteomes" id="UP000766246">
    <property type="component" value="Unassembled WGS sequence"/>
</dbReference>
<keyword evidence="5" id="KW-0472">Membrane</keyword>
<evidence type="ECO:0000259" key="6">
    <source>
        <dbReference type="PROSITE" id="PS50111"/>
    </source>
</evidence>
<evidence type="ECO:0000256" key="3">
    <source>
        <dbReference type="PROSITE-ProRule" id="PRU00284"/>
    </source>
</evidence>
<dbReference type="PROSITE" id="PS50885">
    <property type="entry name" value="HAMP"/>
    <property type="match status" value="1"/>
</dbReference>
<evidence type="ECO:0000256" key="4">
    <source>
        <dbReference type="SAM" id="Coils"/>
    </source>
</evidence>
<feature type="domain" description="HAMP" evidence="7">
    <location>
        <begin position="324"/>
        <end position="377"/>
    </location>
</feature>
<dbReference type="InterPro" id="IPR003660">
    <property type="entry name" value="HAMP_dom"/>
</dbReference>
<name>A0A927YLE6_9FIRM</name>
<dbReference type="Pfam" id="PF00015">
    <property type="entry name" value="MCPsignal"/>
    <property type="match status" value="1"/>
</dbReference>
<keyword evidence="1 3" id="KW-0807">Transducer</keyword>
<keyword evidence="4" id="KW-0175">Coiled coil</keyword>
<dbReference type="GO" id="GO:0016020">
    <property type="term" value="C:membrane"/>
    <property type="evidence" value="ECO:0007669"/>
    <property type="project" value="InterPro"/>
</dbReference>
<evidence type="ECO:0000313" key="9">
    <source>
        <dbReference type="Proteomes" id="UP000766246"/>
    </source>
</evidence>
<organism evidence="8 9">
    <name type="scientific">Pseudobutyrivibrio ruminis</name>
    <dbReference type="NCBI Taxonomy" id="46206"/>
    <lineage>
        <taxon>Bacteria</taxon>
        <taxon>Bacillati</taxon>
        <taxon>Bacillota</taxon>
        <taxon>Clostridia</taxon>
        <taxon>Lachnospirales</taxon>
        <taxon>Lachnospiraceae</taxon>
        <taxon>Pseudobutyrivibrio</taxon>
    </lineage>
</organism>
<dbReference type="SMART" id="SM00283">
    <property type="entry name" value="MA"/>
    <property type="match status" value="1"/>
</dbReference>
<gene>
    <name evidence="8" type="ORF">E7272_06905</name>
</gene>
<feature type="domain" description="Methyl-accepting transducer" evidence="6">
    <location>
        <begin position="396"/>
        <end position="654"/>
    </location>
</feature>
<dbReference type="CDD" id="cd12913">
    <property type="entry name" value="PDC1_MCP_like"/>
    <property type="match status" value="1"/>
</dbReference>